<evidence type="ECO:0000313" key="1">
    <source>
        <dbReference type="EMBL" id="NPT59131.1"/>
    </source>
</evidence>
<dbReference type="Gene3D" id="3.40.50.1820">
    <property type="entry name" value="alpha/beta hydrolase"/>
    <property type="match status" value="1"/>
</dbReference>
<dbReference type="EMBL" id="WOEZ01000185">
    <property type="protein sequence ID" value="NPT59131.1"/>
    <property type="molecule type" value="Genomic_DNA"/>
</dbReference>
<sequence length="239" mass="25605">MDWSAATLACKRSNAAYLIPEADSRSAFEALGDTWIGQYANASHQAVLSADSAGETHLSISGTRAGSLKLMDVFADVSLEPVKIAGGTITQGVVEGMQQMWDWVLATVPAGDVVNVNGHSLGGIRAQASPAFIDAARLGTIHSFAAPKFIAADFFAAHADVVARMVCVLNGEDGWCSWPWFDDRWQTRPPIDHVWLKANPGAFTMIPGPQWPNGWVFADHDVDRYQARLQAIAGSGVPA</sequence>
<dbReference type="AlphaFoldDB" id="A0A972NU30"/>
<organism evidence="1 2">
    <name type="scientific">Paraburkholderia elongata</name>
    <dbReference type="NCBI Taxonomy" id="2675747"/>
    <lineage>
        <taxon>Bacteria</taxon>
        <taxon>Pseudomonadati</taxon>
        <taxon>Pseudomonadota</taxon>
        <taxon>Betaproteobacteria</taxon>
        <taxon>Burkholderiales</taxon>
        <taxon>Burkholderiaceae</taxon>
        <taxon>Paraburkholderia</taxon>
    </lineage>
</organism>
<gene>
    <name evidence="1" type="ORF">GNZ13_32370</name>
</gene>
<keyword evidence="2" id="KW-1185">Reference proteome</keyword>
<accession>A0A972NU30</accession>
<dbReference type="InterPro" id="IPR029058">
    <property type="entry name" value="AB_hydrolase_fold"/>
</dbReference>
<dbReference type="RefSeq" id="WP_172172193.1">
    <property type="nucleotide sequence ID" value="NZ_WOEZ01000185.1"/>
</dbReference>
<reference evidence="1 2" key="1">
    <citation type="submission" date="2019-11" db="EMBL/GenBank/DDBJ databases">
        <title>Metabolism of dissolved organic matter in forest soils.</title>
        <authorList>
            <person name="Cyle K.T."/>
            <person name="Wilhelm R.C."/>
            <person name="Martinez C.E."/>
        </authorList>
    </citation>
    <scope>NUCLEOTIDE SEQUENCE [LARGE SCALE GENOMIC DNA]</scope>
    <source>
        <strain evidence="1 2">5N</strain>
    </source>
</reference>
<name>A0A972NU30_9BURK</name>
<comment type="caution">
    <text evidence="1">The sequence shown here is derived from an EMBL/GenBank/DDBJ whole genome shotgun (WGS) entry which is preliminary data.</text>
</comment>
<dbReference type="Proteomes" id="UP000655523">
    <property type="component" value="Unassembled WGS sequence"/>
</dbReference>
<protein>
    <submittedName>
        <fullName evidence="1">Uncharacterized protein</fullName>
    </submittedName>
</protein>
<evidence type="ECO:0000313" key="2">
    <source>
        <dbReference type="Proteomes" id="UP000655523"/>
    </source>
</evidence>
<proteinExistence type="predicted"/>
<dbReference type="SUPFAM" id="SSF53474">
    <property type="entry name" value="alpha/beta-Hydrolases"/>
    <property type="match status" value="1"/>
</dbReference>